<comment type="caution">
    <text evidence="2">The sequence shown here is derived from an EMBL/GenBank/DDBJ whole genome shotgun (WGS) entry which is preliminary data.</text>
</comment>
<organism evidence="2 3">
    <name type="scientific">Niastella caeni</name>
    <dbReference type="NCBI Taxonomy" id="2569763"/>
    <lineage>
        <taxon>Bacteria</taxon>
        <taxon>Pseudomonadati</taxon>
        <taxon>Bacteroidota</taxon>
        <taxon>Chitinophagia</taxon>
        <taxon>Chitinophagales</taxon>
        <taxon>Chitinophagaceae</taxon>
        <taxon>Niastella</taxon>
    </lineage>
</organism>
<reference evidence="2 3" key="1">
    <citation type="submission" date="2019-04" db="EMBL/GenBank/DDBJ databases">
        <title>Niastella caeni sp. nov., isolated from activated sludge.</title>
        <authorList>
            <person name="Sheng M."/>
        </authorList>
    </citation>
    <scope>NUCLEOTIDE SEQUENCE [LARGE SCALE GENOMIC DNA]</scope>
    <source>
        <strain evidence="2 3">HX-2-15</strain>
    </source>
</reference>
<name>A0A4S8HVR8_9BACT</name>
<dbReference type="InterPro" id="IPR013230">
    <property type="entry name" value="Peptidase_M15A_C"/>
</dbReference>
<dbReference type="Gene3D" id="3.30.1380.10">
    <property type="match status" value="1"/>
</dbReference>
<sequence>MHLTPNFKLEEFNCHDGTEVPGYLQDNVQLLAENLQVLRDYIGEPIHITSGYRTEDYNSNLRGASPRSQHLQGKAADIAVANMRPRELADIIEELIDRGMMSEGGIGIYSNFTHYDIRGQKARWNMT</sequence>
<dbReference type="OrthoDB" id="1494639at2"/>
<evidence type="ECO:0000313" key="3">
    <source>
        <dbReference type="Proteomes" id="UP000306918"/>
    </source>
</evidence>
<feature type="domain" description="Peptidase M15A C-terminal" evidence="1">
    <location>
        <begin position="6"/>
        <end position="116"/>
    </location>
</feature>
<dbReference type="RefSeq" id="WP_136578100.1">
    <property type="nucleotide sequence ID" value="NZ_STFF01000004.1"/>
</dbReference>
<dbReference type="AlphaFoldDB" id="A0A4S8HVR8"/>
<dbReference type="Pfam" id="PF08291">
    <property type="entry name" value="Peptidase_M15_3"/>
    <property type="match status" value="1"/>
</dbReference>
<dbReference type="Proteomes" id="UP000306918">
    <property type="component" value="Unassembled WGS sequence"/>
</dbReference>
<evidence type="ECO:0000259" key="1">
    <source>
        <dbReference type="Pfam" id="PF08291"/>
    </source>
</evidence>
<dbReference type="InterPro" id="IPR009045">
    <property type="entry name" value="Zn_M74/Hedgehog-like"/>
</dbReference>
<keyword evidence="3" id="KW-1185">Reference proteome</keyword>
<proteinExistence type="predicted"/>
<dbReference type="SUPFAM" id="SSF55166">
    <property type="entry name" value="Hedgehog/DD-peptidase"/>
    <property type="match status" value="1"/>
</dbReference>
<protein>
    <submittedName>
        <fullName evidence="2">DUF882 domain-containing protein</fullName>
    </submittedName>
</protein>
<dbReference type="EMBL" id="STFF01000004">
    <property type="protein sequence ID" value="THU38144.1"/>
    <property type="molecule type" value="Genomic_DNA"/>
</dbReference>
<evidence type="ECO:0000313" key="2">
    <source>
        <dbReference type="EMBL" id="THU38144.1"/>
    </source>
</evidence>
<accession>A0A4S8HVR8</accession>
<gene>
    <name evidence="2" type="ORF">FAM09_15790</name>
</gene>